<gene>
    <name evidence="1" type="ORF">C1949_12740</name>
</gene>
<dbReference type="AlphaFoldDB" id="A0A2P4ETP7"/>
<dbReference type="EMBL" id="PPSK01000012">
    <property type="protein sequence ID" value="POB02631.1"/>
    <property type="molecule type" value="Genomic_DNA"/>
</dbReference>
<keyword evidence="2" id="KW-1185">Reference proteome</keyword>
<sequence length="129" mass="14563">MAPPEAPQTPHVGVLQIGEQGAEGRKAFYIHLEAKPGREDEVVQMLRDIRLCVEQEPGTGPWFAVRFSERVFGIFEAFFDLAGRQAHVEGGGGDIFRDRERMNAILVDAARVHRLDVLMSKDYFSHLQQ</sequence>
<evidence type="ECO:0000313" key="1">
    <source>
        <dbReference type="EMBL" id="POB02631.1"/>
    </source>
</evidence>
<comment type="caution">
    <text evidence="1">The sequence shown here is derived from an EMBL/GenBank/DDBJ whole genome shotgun (WGS) entry which is preliminary data.</text>
</comment>
<dbReference type="OrthoDB" id="9804891at2"/>
<name>A0A2P4ETP7_9GAMM</name>
<evidence type="ECO:0008006" key="3">
    <source>
        <dbReference type="Google" id="ProtNLM"/>
    </source>
</evidence>
<dbReference type="InterPro" id="IPR011008">
    <property type="entry name" value="Dimeric_a/b-barrel"/>
</dbReference>
<dbReference type="Gene3D" id="3.30.70.100">
    <property type="match status" value="1"/>
</dbReference>
<organism evidence="1 2">
    <name type="scientific">Halopseudomonas oceani</name>
    <dbReference type="NCBI Taxonomy" id="1708783"/>
    <lineage>
        <taxon>Bacteria</taxon>
        <taxon>Pseudomonadati</taxon>
        <taxon>Pseudomonadota</taxon>
        <taxon>Gammaproteobacteria</taxon>
        <taxon>Pseudomonadales</taxon>
        <taxon>Pseudomonadaceae</taxon>
        <taxon>Halopseudomonas</taxon>
    </lineage>
</organism>
<evidence type="ECO:0000313" key="2">
    <source>
        <dbReference type="Proteomes" id="UP000243451"/>
    </source>
</evidence>
<accession>A0A2P4ETP7</accession>
<proteinExistence type="predicted"/>
<dbReference type="Proteomes" id="UP000243451">
    <property type="component" value="Unassembled WGS sequence"/>
</dbReference>
<reference evidence="1 2" key="1">
    <citation type="submission" date="2018-01" db="EMBL/GenBank/DDBJ databases">
        <title>Draft genome of the type strain Pseudomonas oceani DSM 100277 isolated from the deep water in Okinawa trough, northwestern Pacific Ocean.</title>
        <authorList>
            <person name="Gomila M."/>
            <person name="Mulet M."/>
            <person name="Garcia-Valdes E."/>
            <person name="Lalucat J."/>
        </authorList>
    </citation>
    <scope>NUCLEOTIDE SEQUENCE [LARGE SCALE GENOMIC DNA]</scope>
    <source>
        <strain evidence="1 2">DSM 100277</strain>
    </source>
</reference>
<dbReference type="SUPFAM" id="SSF54909">
    <property type="entry name" value="Dimeric alpha+beta barrel"/>
    <property type="match status" value="1"/>
</dbReference>
<protein>
    <recommendedName>
        <fullName evidence="3">ABM domain-containing protein</fullName>
    </recommendedName>
</protein>